<evidence type="ECO:0000256" key="8">
    <source>
        <dbReference type="ARBA" id="ARBA00022884"/>
    </source>
</evidence>
<evidence type="ECO:0000256" key="5">
    <source>
        <dbReference type="ARBA" id="ARBA00022723"/>
    </source>
</evidence>
<sequence length="429" mass="48399">MMSESMEQEGKEVLRRLVQAGYEAYFVGGCVRDKLIGKPLKDIDIATSALPETVLELFERTVPTGLAHGTVTVLMERHPFEVTTFRKESEYEQYRRPKEVEFISDLNEDLRRRDFTINAMALAEDGRIIDPFGGQRDLVGCLIRAVGDPLERFGEDALRMLRGIRFACEYGFGIEDDTWEALVDHAPLLVHVAMERVYAELTKMIAGSAPDRAIDLLAQSRLPDYFKESVGWPSLTRGDTDRAVWRLAELDDPELRWTGLLARLGLDASQAKQSLKRLTFPGKKSEHIVKLLQADEWMERSRWRETDGGEAGYDLIARAAVSFGKSIVRDWLTLAAWRYKAETGALAGEPHAAAFLSNASLWLERVPVERVQDLAIDGSELVRELDKPPGPWLGQLLGELLLLTAGRRLPNEREALAEQAKFIAKRDTY</sequence>
<comment type="similarity">
    <text evidence="9">Belongs to the tRNA nucleotidyltransferase/poly(A) polymerase family.</text>
</comment>
<evidence type="ECO:0000256" key="9">
    <source>
        <dbReference type="RuleBase" id="RU003953"/>
    </source>
</evidence>
<dbReference type="Gene3D" id="1.10.246.80">
    <property type="match status" value="1"/>
</dbReference>
<dbReference type="InterPro" id="IPR002646">
    <property type="entry name" value="PolA_pol_head_dom"/>
</dbReference>
<evidence type="ECO:0000259" key="10">
    <source>
        <dbReference type="Pfam" id="PF01743"/>
    </source>
</evidence>
<dbReference type="Pfam" id="PF13735">
    <property type="entry name" value="tRNA_NucTran2_2"/>
    <property type="match status" value="1"/>
</dbReference>
<dbReference type="Gene3D" id="3.30.460.10">
    <property type="entry name" value="Beta Polymerase, domain 2"/>
    <property type="match status" value="1"/>
</dbReference>
<organism evidence="13 14">
    <name type="scientific">Paenibacillus hodogayensis</name>
    <dbReference type="NCBI Taxonomy" id="279208"/>
    <lineage>
        <taxon>Bacteria</taxon>
        <taxon>Bacillati</taxon>
        <taxon>Bacillota</taxon>
        <taxon>Bacilli</taxon>
        <taxon>Bacillales</taxon>
        <taxon>Paenibacillaceae</taxon>
        <taxon>Paenibacillus</taxon>
    </lineage>
</organism>
<evidence type="ECO:0000313" key="13">
    <source>
        <dbReference type="EMBL" id="MFB9755494.1"/>
    </source>
</evidence>
<comment type="cofactor">
    <cofactor evidence="1">
        <name>Mg(2+)</name>
        <dbReference type="ChEBI" id="CHEBI:18420"/>
    </cofactor>
</comment>
<evidence type="ECO:0000256" key="7">
    <source>
        <dbReference type="ARBA" id="ARBA00022842"/>
    </source>
</evidence>
<keyword evidence="3" id="KW-0819">tRNA processing</keyword>
<dbReference type="Proteomes" id="UP001589619">
    <property type="component" value="Unassembled WGS sequence"/>
</dbReference>
<keyword evidence="2 9" id="KW-0808">Transferase</keyword>
<keyword evidence="14" id="KW-1185">Reference proteome</keyword>
<dbReference type="PANTHER" id="PTHR46173">
    <property type="entry name" value="CCA TRNA NUCLEOTIDYLTRANSFERASE 1, MITOCHONDRIAL"/>
    <property type="match status" value="1"/>
</dbReference>
<keyword evidence="7" id="KW-0460">Magnesium</keyword>
<dbReference type="EC" id="2.7.7.72" evidence="13"/>
<dbReference type="InterPro" id="IPR043519">
    <property type="entry name" value="NT_sf"/>
</dbReference>
<dbReference type="RefSeq" id="WP_344908539.1">
    <property type="nucleotide sequence ID" value="NZ_BAAAYO010000006.1"/>
</dbReference>
<evidence type="ECO:0000256" key="6">
    <source>
        <dbReference type="ARBA" id="ARBA00022741"/>
    </source>
</evidence>
<dbReference type="Gene3D" id="1.10.3090.10">
    <property type="entry name" value="cca-adding enzyme, domain 2"/>
    <property type="match status" value="1"/>
</dbReference>
<proteinExistence type="inferred from homology"/>
<keyword evidence="6" id="KW-0547">Nucleotide-binding</keyword>
<evidence type="ECO:0000313" key="14">
    <source>
        <dbReference type="Proteomes" id="UP001589619"/>
    </source>
</evidence>
<feature type="domain" description="Poly A polymerase head" evidence="10">
    <location>
        <begin position="24"/>
        <end position="142"/>
    </location>
</feature>
<dbReference type="GO" id="GO:0004810">
    <property type="term" value="F:CCA tRNA nucleotidyltransferase activity"/>
    <property type="evidence" value="ECO:0007669"/>
    <property type="project" value="UniProtKB-EC"/>
</dbReference>
<accession>A0ABV5W4J4</accession>
<reference evidence="13 14" key="1">
    <citation type="submission" date="2024-09" db="EMBL/GenBank/DDBJ databases">
        <authorList>
            <person name="Sun Q."/>
            <person name="Mori K."/>
        </authorList>
    </citation>
    <scope>NUCLEOTIDE SEQUENCE [LARGE SCALE GENOMIC DNA]</scope>
    <source>
        <strain evidence="13 14">JCM 12520</strain>
    </source>
</reference>
<evidence type="ECO:0000259" key="11">
    <source>
        <dbReference type="Pfam" id="PF12627"/>
    </source>
</evidence>
<comment type="caution">
    <text evidence="13">The sequence shown here is derived from an EMBL/GenBank/DDBJ whole genome shotgun (WGS) entry which is preliminary data.</text>
</comment>
<keyword evidence="5" id="KW-0479">Metal-binding</keyword>
<protein>
    <submittedName>
        <fullName evidence="13">CCA tRNA nucleotidyltransferase</fullName>
        <ecNumber evidence="13">2.7.7.72</ecNumber>
    </submittedName>
</protein>
<gene>
    <name evidence="13" type="ORF">ACFFNY_28285</name>
</gene>
<dbReference type="NCBIfam" id="NF009814">
    <property type="entry name" value="PRK13299.1"/>
    <property type="match status" value="1"/>
</dbReference>
<feature type="domain" description="tRNA nucleotidyltransferase/poly(A) polymerase RNA and SrmB- binding" evidence="11">
    <location>
        <begin position="171"/>
        <end position="226"/>
    </location>
</feature>
<keyword evidence="8 9" id="KW-0694">RNA-binding</keyword>
<evidence type="ECO:0000256" key="4">
    <source>
        <dbReference type="ARBA" id="ARBA00022695"/>
    </source>
</evidence>
<name>A0ABV5W4J4_9BACL</name>
<dbReference type="Pfam" id="PF01743">
    <property type="entry name" value="PolyA_pol"/>
    <property type="match status" value="1"/>
</dbReference>
<dbReference type="InterPro" id="IPR032828">
    <property type="entry name" value="PolyA_RNA-bd"/>
</dbReference>
<dbReference type="CDD" id="cd05398">
    <property type="entry name" value="NT_ClassII-CCAase"/>
    <property type="match status" value="1"/>
</dbReference>
<dbReference type="Pfam" id="PF12627">
    <property type="entry name" value="PolyA_pol_RNAbd"/>
    <property type="match status" value="1"/>
</dbReference>
<dbReference type="InterPro" id="IPR050264">
    <property type="entry name" value="Bact_CCA-adding_enz_type3_sf"/>
</dbReference>
<feature type="domain" description="CCA-adding enzyme C-terminal" evidence="12">
    <location>
        <begin position="250"/>
        <end position="419"/>
    </location>
</feature>
<dbReference type="SUPFAM" id="SSF81891">
    <property type="entry name" value="Poly A polymerase C-terminal region-like"/>
    <property type="match status" value="1"/>
</dbReference>
<dbReference type="InterPro" id="IPR032810">
    <property type="entry name" value="CCA-adding_enz_C"/>
</dbReference>
<dbReference type="EMBL" id="JBHMAG010000018">
    <property type="protein sequence ID" value="MFB9755494.1"/>
    <property type="molecule type" value="Genomic_DNA"/>
</dbReference>
<keyword evidence="4 13" id="KW-0548">Nucleotidyltransferase</keyword>
<evidence type="ECO:0000256" key="3">
    <source>
        <dbReference type="ARBA" id="ARBA00022694"/>
    </source>
</evidence>
<dbReference type="SUPFAM" id="SSF81301">
    <property type="entry name" value="Nucleotidyltransferase"/>
    <property type="match status" value="1"/>
</dbReference>
<dbReference type="PANTHER" id="PTHR46173:SF1">
    <property type="entry name" value="CCA TRNA NUCLEOTIDYLTRANSFERASE 1, MITOCHONDRIAL"/>
    <property type="match status" value="1"/>
</dbReference>
<evidence type="ECO:0000256" key="2">
    <source>
        <dbReference type="ARBA" id="ARBA00022679"/>
    </source>
</evidence>
<evidence type="ECO:0000259" key="12">
    <source>
        <dbReference type="Pfam" id="PF13735"/>
    </source>
</evidence>
<evidence type="ECO:0000256" key="1">
    <source>
        <dbReference type="ARBA" id="ARBA00001946"/>
    </source>
</evidence>